<proteinExistence type="predicted"/>
<dbReference type="Pfam" id="PF13022">
    <property type="entry name" value="HTH_Tnp_1_2"/>
    <property type="match status" value="1"/>
</dbReference>
<organism evidence="2 3">
    <name type="scientific">Mesobacillus zeae</name>
    <dbReference type="NCBI Taxonomy" id="1917180"/>
    <lineage>
        <taxon>Bacteria</taxon>
        <taxon>Bacillati</taxon>
        <taxon>Bacillota</taxon>
        <taxon>Bacilli</taxon>
        <taxon>Bacillales</taxon>
        <taxon>Bacillaceae</taxon>
        <taxon>Mesobacillus</taxon>
    </lineage>
</organism>
<dbReference type="Proteomes" id="UP000265816">
    <property type="component" value="Unassembled WGS sequence"/>
</dbReference>
<reference evidence="2 3" key="1">
    <citation type="submission" date="2018-08" db="EMBL/GenBank/DDBJ databases">
        <title>Bacillus jemisoniae sp. nov., Bacillus chryseoplanitiae sp. nov., Bacillus resnikiae sp. nov., and Bacillus frankliniae sp. nov., isolated from Viking spacecraft and associated surfaces.</title>
        <authorList>
            <person name="Seuylemezian A."/>
            <person name="Vaishampayan P."/>
        </authorList>
    </citation>
    <scope>NUCLEOTIDE SEQUENCE [LARGE SCALE GENOMIC DNA]</scope>
    <source>
        <strain evidence="2 3">JJ-247</strain>
    </source>
</reference>
<dbReference type="OrthoDB" id="2199833at2"/>
<keyword evidence="3" id="KW-1185">Reference proteome</keyword>
<sequence>MAKRILNEKQWAAITILSQPKRAGMTYEEVAKEVGVAKSTLFEWKKLDEFNDAIKNAVVRNTTDRLPDMFDSMIDNIIETGNAAAFRTVVQLHGMLTEKVEVASKGDAADIDSMRAEIERIRGGERSDT</sequence>
<dbReference type="AlphaFoldDB" id="A0A398BFC3"/>
<dbReference type="Gene3D" id="1.10.10.60">
    <property type="entry name" value="Homeodomain-like"/>
    <property type="match status" value="1"/>
</dbReference>
<gene>
    <name evidence="2" type="ORF">D1970_00190</name>
</gene>
<dbReference type="RefSeq" id="WP_119110867.1">
    <property type="nucleotide sequence ID" value="NZ_CBCSEO010000001.1"/>
</dbReference>
<name>A0A398BFC3_9BACI</name>
<evidence type="ECO:0000259" key="1">
    <source>
        <dbReference type="Pfam" id="PF13022"/>
    </source>
</evidence>
<dbReference type="EMBL" id="QWVT01000001">
    <property type="protein sequence ID" value="RID88955.1"/>
    <property type="molecule type" value="Genomic_DNA"/>
</dbReference>
<accession>A0A398BFC3</accession>
<dbReference type="InterPro" id="IPR024978">
    <property type="entry name" value="Homeodomain_phBC6A51-type"/>
</dbReference>
<evidence type="ECO:0000313" key="3">
    <source>
        <dbReference type="Proteomes" id="UP000265816"/>
    </source>
</evidence>
<feature type="domain" description="Homeodomain phBC6A51-type" evidence="1">
    <location>
        <begin position="1"/>
        <end position="105"/>
    </location>
</feature>
<comment type="caution">
    <text evidence="2">The sequence shown here is derived from an EMBL/GenBank/DDBJ whole genome shotgun (WGS) entry which is preliminary data.</text>
</comment>
<evidence type="ECO:0000313" key="2">
    <source>
        <dbReference type="EMBL" id="RID88955.1"/>
    </source>
</evidence>
<protein>
    <recommendedName>
        <fullName evidence="1">Homeodomain phBC6A51-type domain-containing protein</fullName>
    </recommendedName>
</protein>